<dbReference type="Proteomes" id="UP001224661">
    <property type="component" value="Unassembled WGS sequence"/>
</dbReference>
<proteinExistence type="predicted"/>
<dbReference type="Pfam" id="PF12458">
    <property type="entry name" value="DUF3686"/>
    <property type="match status" value="1"/>
</dbReference>
<evidence type="ECO:0000259" key="3">
    <source>
        <dbReference type="Pfam" id="PF12458"/>
    </source>
</evidence>
<dbReference type="InterPro" id="IPR003959">
    <property type="entry name" value="ATPase_AAA_core"/>
</dbReference>
<evidence type="ECO:0000313" key="5">
    <source>
        <dbReference type="EMBL" id="MDI3386293.1"/>
    </source>
</evidence>
<evidence type="ECO:0000259" key="4">
    <source>
        <dbReference type="Pfam" id="PF25472"/>
    </source>
</evidence>
<dbReference type="Gene3D" id="3.40.50.300">
    <property type="entry name" value="P-loop containing nucleotide triphosphate hydrolases"/>
    <property type="match status" value="1"/>
</dbReference>
<reference evidence="5 6" key="1">
    <citation type="submission" date="2023-05" db="EMBL/GenBank/DDBJ databases">
        <title>Draft genome sequence of Streptomyces sp. B-S-A8 isolated from a cave soil in Thailand.</title>
        <authorList>
            <person name="Chamroensaksri N."/>
            <person name="Muangham S."/>
        </authorList>
    </citation>
    <scope>NUCLEOTIDE SEQUENCE [LARGE SCALE GENOMIC DNA]</scope>
    <source>
        <strain evidence="5 6">B-S-A8</strain>
    </source>
</reference>
<feature type="domain" description="DUF7902" evidence="4">
    <location>
        <begin position="621"/>
        <end position="705"/>
    </location>
</feature>
<gene>
    <name evidence="5" type="ORF">QIS99_08695</name>
</gene>
<dbReference type="Pfam" id="PF25472">
    <property type="entry name" value="DUF7902"/>
    <property type="match status" value="1"/>
</dbReference>
<comment type="caution">
    <text evidence="5">The sequence shown here is derived from an EMBL/GenBank/DDBJ whole genome shotgun (WGS) entry which is preliminary data.</text>
</comment>
<accession>A0ABT6RPF0</accession>
<feature type="domain" description="DUF3686" evidence="3">
    <location>
        <begin position="52"/>
        <end position="500"/>
    </location>
</feature>
<evidence type="ECO:0000259" key="2">
    <source>
        <dbReference type="Pfam" id="PF00004"/>
    </source>
</evidence>
<name>A0ABT6RPF0_9ACTN</name>
<sequence>METRSGTAPGTEAGPGPEAGTEPGTGPGVEAGLDAGTYEVLRARLAKEARQLADRASALNEQRVAAFGSTELALADTRSLRTDCPCTPRDVVAIGDTLLLGSDRAPGAESTSQTTVADVFALLDRDLNRQPDDTVPGLLDDLGFVREFDALFRYYRQARLLRLRHVDGKLLAVFQTGERAEDIRVLRWALAADGRAEFLDARGDRDHAAPPAHDFTWTAATRDDHVQGRHPHVSVGGEVFVSTVGGQLTVKVEDDTETGRGIHAEPVQEPLQSLADADVEHARVGPLILLRVRPYKETASRHLVFHTLTQAVIRLDGIGQACRRLPEDQGIVFPGGYCLASGAYKTFDGTDTDGLEFERTVRSPNGEDVLYAFRAREDGRSLLLPYNLIRKEIANPLPCHGYALLDDGTLSVLRTGAAEPARVHPVQIWRSPFVADTHADTHAAARTADDGPPARIGNADLVRGISDCLSVARAVTGTTPTTGVYEALLASCVRTADSHHWLGEDEVGDLRTPLEAVRATAEQVLAEFATVQALTRQAADALEESAARITALVRRIRGESPHEATEWIDRLTELRFAQGQLLTLKDLRYADTDRIDALAADLADDLASAGRRAVAFLQRPDAFAAHHADVAQLAADTEAITTAAEAESLADRLRQLTERLQTVTEVVAGLDVGDATVRTAVLERIAEVLADVNRARAGLDARRRELTMHEDRAEFAAELALLSQAVTGALAAATTPESCDEQLARLLLQLENLDARFAESDAFLGEIDTRRTELYEALAARKQSLADTRARHAERLATSAGRVLDTVTRRLAGLASVDEINTYFASDPMVGKVRRTVDELRELGDQVRAEELEARIGAARQEAARSLRDRTELYADGGDTLRLGRHRFAVNTQPLDLTIVPHGDGMAFALTGTDYRAPITDPAFAELRPYWNQPLPSENPQVYRGEHLAARLLDEHGAEALLAVDDLPAFVRAAAETAYDEGYERGVHDHDATLVLRALLRLHGDAGLLRYTPRARAAAQFHWAHDTTADERALITRRAVSLARARDTFGLAPAIDDFRAELAARTGDGDAAAYLFDELTTGPEGFVTSTASRTLLDKFRHATDSSAYEDDLDAVTAPHARRQLAEAWLSSYLTATGESGDLDEAVAVELCRDLPRYDSAAPLTATVDGLLGAHPRIEGRALTARIDELLDRTRRFRTATVPGFRAYQSLRTDLAAAERARLRLDEYRPKVMSAFVRNRLIDEVYLPLIGDSLSKQLGSAGGLLLLVSPPGYGKTTLMEYVADRLGMILVKVSGPSLGHDVTSLDPAEAPNATSRLEIDKVNFALEAGNNVLLYLDDIQHTSPELLQKFISLCDAQRRMEGVWNGASRTYDLRGKRFAVCMAGNPYTESGARFRIPDMLANRADVWNLGEVLTGKEDACASSFVENALTANPVLAPLAGRDRADLDLLLRLADGDPTARRDQLGHPYAHAELDRIVAVLRHLLTARATVLAVNAAYIASAAQSDESRTEPPFRLQGSYRDMNKIAARIDPVMNDAELAALIDDHYTAEAQTLTTGAEGNLLKLAELRSTLTPQGAARWAEIKAAHVRAARLGGRGDDPVTHAVAALDLVADRLAAVESAISRATDPRNVLANPSGRHTKGAC</sequence>
<dbReference type="EMBL" id="JASCIR010000005">
    <property type="protein sequence ID" value="MDI3386293.1"/>
    <property type="molecule type" value="Genomic_DNA"/>
</dbReference>
<keyword evidence="6" id="KW-1185">Reference proteome</keyword>
<dbReference type="InterPro" id="IPR057224">
    <property type="entry name" value="DUF7902"/>
</dbReference>
<evidence type="ECO:0000256" key="1">
    <source>
        <dbReference type="SAM" id="MobiDB-lite"/>
    </source>
</evidence>
<protein>
    <submittedName>
        <fullName evidence="5">DNA repair ATPase</fullName>
    </submittedName>
</protein>
<dbReference type="InterPro" id="IPR020958">
    <property type="entry name" value="DUF3686"/>
</dbReference>
<organism evidence="5 6">
    <name type="scientific">Streptomyces solicavernae</name>
    <dbReference type="NCBI Taxonomy" id="3043614"/>
    <lineage>
        <taxon>Bacteria</taxon>
        <taxon>Bacillati</taxon>
        <taxon>Actinomycetota</taxon>
        <taxon>Actinomycetes</taxon>
        <taxon>Kitasatosporales</taxon>
        <taxon>Streptomycetaceae</taxon>
        <taxon>Streptomyces</taxon>
    </lineage>
</organism>
<feature type="domain" description="ATPase AAA-type core" evidence="2">
    <location>
        <begin position="1264"/>
        <end position="1313"/>
    </location>
</feature>
<feature type="region of interest" description="Disordered" evidence="1">
    <location>
        <begin position="1"/>
        <end position="33"/>
    </location>
</feature>
<dbReference type="InterPro" id="IPR027417">
    <property type="entry name" value="P-loop_NTPase"/>
</dbReference>
<dbReference type="SUPFAM" id="SSF52540">
    <property type="entry name" value="P-loop containing nucleoside triphosphate hydrolases"/>
    <property type="match status" value="1"/>
</dbReference>
<dbReference type="Pfam" id="PF00004">
    <property type="entry name" value="AAA"/>
    <property type="match status" value="1"/>
</dbReference>
<dbReference type="RefSeq" id="WP_282512098.1">
    <property type="nucleotide sequence ID" value="NZ_JASCIR010000005.1"/>
</dbReference>
<feature type="compositionally biased region" description="Low complexity" evidence="1">
    <location>
        <begin position="1"/>
        <end position="22"/>
    </location>
</feature>
<evidence type="ECO:0000313" key="6">
    <source>
        <dbReference type="Proteomes" id="UP001224661"/>
    </source>
</evidence>